<organism evidence="1 2">
    <name type="scientific">Peribacillus deserti</name>
    <dbReference type="NCBI Taxonomy" id="673318"/>
    <lineage>
        <taxon>Bacteria</taxon>
        <taxon>Bacillati</taxon>
        <taxon>Bacillota</taxon>
        <taxon>Bacilli</taxon>
        <taxon>Bacillales</taxon>
        <taxon>Bacillaceae</taxon>
        <taxon>Peribacillus</taxon>
    </lineage>
</organism>
<dbReference type="OrthoDB" id="2959323at2"/>
<accession>A0A2N5M1V6</accession>
<evidence type="ECO:0000313" key="2">
    <source>
        <dbReference type="Proteomes" id="UP000234748"/>
    </source>
</evidence>
<reference evidence="1 2" key="1">
    <citation type="submission" date="2017-11" db="EMBL/GenBank/DDBJ databases">
        <title>Comparitive Functional Genomics of Dry Heat Resistant strains isolated from the Viking Spacecraft.</title>
        <authorList>
            <person name="Seuylemezian A."/>
            <person name="Cooper K."/>
            <person name="Vaishampayan P."/>
        </authorList>
    </citation>
    <scope>NUCLEOTIDE SEQUENCE [LARGE SCALE GENOMIC DNA]</scope>
    <source>
        <strain evidence="1 2">V1-29</strain>
    </source>
</reference>
<dbReference type="Proteomes" id="UP000234748">
    <property type="component" value="Unassembled WGS sequence"/>
</dbReference>
<protein>
    <recommendedName>
        <fullName evidence="3">Amidohydrolase-related domain-containing protein</fullName>
    </recommendedName>
</protein>
<comment type="caution">
    <text evidence="1">The sequence shown here is derived from an EMBL/GenBank/DDBJ whole genome shotgun (WGS) entry which is preliminary data.</text>
</comment>
<proteinExistence type="predicted"/>
<evidence type="ECO:0008006" key="3">
    <source>
        <dbReference type="Google" id="ProtNLM"/>
    </source>
</evidence>
<keyword evidence="2" id="KW-1185">Reference proteome</keyword>
<dbReference type="RefSeq" id="WP_101645005.1">
    <property type="nucleotide sequence ID" value="NZ_PGUY01000062.1"/>
</dbReference>
<dbReference type="EMBL" id="PGUY01000062">
    <property type="protein sequence ID" value="PLT28340.1"/>
    <property type="molecule type" value="Genomic_DNA"/>
</dbReference>
<evidence type="ECO:0000313" key="1">
    <source>
        <dbReference type="EMBL" id="PLT28340.1"/>
    </source>
</evidence>
<gene>
    <name evidence="1" type="ORF">CUU66_19175</name>
</gene>
<dbReference type="AlphaFoldDB" id="A0A2N5M1V6"/>
<name>A0A2N5M1V6_9BACI</name>
<sequence>MAFVMNNVTLYQNNTYEQKDFAVKSNRIYTAHCPVNKLCYMKMDLDPYIMTPSFTMLSFDLPEEPDLDYYINEFILKGAHTVLTAPYVRYAHQLDTAIRNRKKSLSRSPLSYIMAVRIPLKLLTPSFMVQCKKRKIPAVFIEISITDNLEHIAWEWIRYAAFPYNPVLIPICNDEPACSKWTRILDSKNIKHLSQCPEPGKPLDDETLRKIGIYPQRGYLHTGGELSYNLFLKSGGESYDGIFSCGYDRLVVTVLDGKIIRAGSRLDLEGVTGEELIVKVPGFFTSS</sequence>